<dbReference type="InterPro" id="IPR000253">
    <property type="entry name" value="FHA_dom"/>
</dbReference>
<sequence length="172" mass="20333">MEPITHQDYIEPFWSSKPLCDYSLEVMKEGAILDDIPLMQKPYFVIGRQQDIVDIFQENPTISRRHAVIQHKDTGDLFIYDLGSTHGTFVNKRLIPKQQYVKIQQGDMIRFGSSSRWFIVNGGPEQEVDEEQPHKKIQIVSKRQNEEFLMKQRVEQIKRMSLKSKWKKLRVN</sequence>
<dbReference type="InterPro" id="IPR008984">
    <property type="entry name" value="SMAD_FHA_dom_sf"/>
</dbReference>
<evidence type="ECO:0000259" key="1">
    <source>
        <dbReference type="PROSITE" id="PS50006"/>
    </source>
</evidence>
<dbReference type="AlphaFoldDB" id="A0A8J8NWR6"/>
<dbReference type="InterPro" id="IPR050923">
    <property type="entry name" value="Cell_Proc_Reg/RNA_Proc"/>
</dbReference>
<accession>A0A8J8NWR6</accession>
<organism evidence="2 3">
    <name type="scientific">Halteria grandinella</name>
    <dbReference type="NCBI Taxonomy" id="5974"/>
    <lineage>
        <taxon>Eukaryota</taxon>
        <taxon>Sar</taxon>
        <taxon>Alveolata</taxon>
        <taxon>Ciliophora</taxon>
        <taxon>Intramacronucleata</taxon>
        <taxon>Spirotrichea</taxon>
        <taxon>Stichotrichia</taxon>
        <taxon>Sporadotrichida</taxon>
        <taxon>Halteriidae</taxon>
        <taxon>Halteria</taxon>
    </lineage>
</organism>
<dbReference type="EMBL" id="RRYP01005911">
    <property type="protein sequence ID" value="TNV81626.1"/>
    <property type="molecule type" value="Genomic_DNA"/>
</dbReference>
<dbReference type="PROSITE" id="PS50006">
    <property type="entry name" value="FHA_DOMAIN"/>
    <property type="match status" value="1"/>
</dbReference>
<dbReference type="Gene3D" id="2.60.200.20">
    <property type="match status" value="1"/>
</dbReference>
<comment type="caution">
    <text evidence="2">The sequence shown here is derived from an EMBL/GenBank/DDBJ whole genome shotgun (WGS) entry which is preliminary data.</text>
</comment>
<feature type="domain" description="FHA" evidence="1">
    <location>
        <begin position="44"/>
        <end position="95"/>
    </location>
</feature>
<dbReference type="OrthoDB" id="444265at2759"/>
<dbReference type="SUPFAM" id="SSF49879">
    <property type="entry name" value="SMAD/FHA domain"/>
    <property type="match status" value="1"/>
</dbReference>
<dbReference type="PANTHER" id="PTHR23308">
    <property type="entry name" value="NUCLEAR INHIBITOR OF PROTEIN PHOSPHATASE-1"/>
    <property type="match status" value="1"/>
</dbReference>
<evidence type="ECO:0000313" key="3">
    <source>
        <dbReference type="Proteomes" id="UP000785679"/>
    </source>
</evidence>
<proteinExistence type="predicted"/>
<reference evidence="2" key="1">
    <citation type="submission" date="2019-06" db="EMBL/GenBank/DDBJ databases">
        <authorList>
            <person name="Zheng W."/>
        </authorList>
    </citation>
    <scope>NUCLEOTIDE SEQUENCE</scope>
    <source>
        <strain evidence="2">QDHG01</strain>
    </source>
</reference>
<keyword evidence="3" id="KW-1185">Reference proteome</keyword>
<evidence type="ECO:0000313" key="2">
    <source>
        <dbReference type="EMBL" id="TNV81626.1"/>
    </source>
</evidence>
<dbReference type="SMART" id="SM00240">
    <property type="entry name" value="FHA"/>
    <property type="match status" value="1"/>
</dbReference>
<dbReference type="Pfam" id="PF00498">
    <property type="entry name" value="FHA"/>
    <property type="match status" value="1"/>
</dbReference>
<protein>
    <recommendedName>
        <fullName evidence="1">FHA domain-containing protein</fullName>
    </recommendedName>
</protein>
<gene>
    <name evidence="2" type="ORF">FGO68_gene5577</name>
</gene>
<name>A0A8J8NWR6_HALGN</name>
<dbReference type="Proteomes" id="UP000785679">
    <property type="component" value="Unassembled WGS sequence"/>
</dbReference>